<dbReference type="PROSITE" id="PS51257">
    <property type="entry name" value="PROKAR_LIPOPROTEIN"/>
    <property type="match status" value="1"/>
</dbReference>
<dbReference type="AlphaFoldDB" id="A0A0R2M165"/>
<dbReference type="PATRIC" id="fig|616990.3.peg.1822"/>
<evidence type="ECO:0000256" key="1">
    <source>
        <dbReference type="SAM" id="SignalP"/>
    </source>
</evidence>
<dbReference type="RefSeq" id="WP_057878246.1">
    <property type="nucleotide sequence ID" value="NZ_JQCA01000043.1"/>
</dbReference>
<protein>
    <recommendedName>
        <fullName evidence="4">Lipoprotein</fullName>
    </recommendedName>
</protein>
<dbReference type="Proteomes" id="UP000051906">
    <property type="component" value="Unassembled WGS sequence"/>
</dbReference>
<proteinExistence type="predicted"/>
<evidence type="ECO:0000313" key="2">
    <source>
        <dbReference type="EMBL" id="KRO04202.1"/>
    </source>
</evidence>
<keyword evidence="3" id="KW-1185">Reference proteome</keyword>
<name>A0A0R2M165_9LACO</name>
<accession>A0A0R2M165</accession>
<dbReference type="EMBL" id="JQCA01000043">
    <property type="protein sequence ID" value="KRO04202.1"/>
    <property type="molecule type" value="Genomic_DNA"/>
</dbReference>
<keyword evidence="1" id="KW-0732">Signal</keyword>
<dbReference type="OrthoDB" id="2293247at2"/>
<comment type="caution">
    <text evidence="2">The sequence shown here is derived from an EMBL/GenBank/DDBJ whole genome shotgun (WGS) entry which is preliminary data.</text>
</comment>
<gene>
    <name evidence="2" type="ORF">IV54_GL001724</name>
</gene>
<evidence type="ECO:0008006" key="4">
    <source>
        <dbReference type="Google" id="ProtNLM"/>
    </source>
</evidence>
<organism evidence="2 3">
    <name type="scientific">Levilactobacillus paucivorans</name>
    <dbReference type="NCBI Taxonomy" id="616990"/>
    <lineage>
        <taxon>Bacteria</taxon>
        <taxon>Bacillati</taxon>
        <taxon>Bacillota</taxon>
        <taxon>Bacilli</taxon>
        <taxon>Lactobacillales</taxon>
        <taxon>Lactobacillaceae</taxon>
        <taxon>Levilactobacillus</taxon>
    </lineage>
</organism>
<evidence type="ECO:0000313" key="3">
    <source>
        <dbReference type="Proteomes" id="UP000051906"/>
    </source>
</evidence>
<sequence length="180" mass="19522">MKKSRMFTATLGLLAILTIGLAGCSSKSSDSGSTQQASFKNKTTKKADVKSTLTQSKQLWYVTGSVNAKSNSGLEAYKFNKDGKVTVYNVNKFYKTFSAAKKADALNKEGTLATTFKTKGQKTEISFKGKLSDIPMTQKFTVKTTLTGKNKATHLKVAGYHIARDVDEDVTKAVLVKVAE</sequence>
<reference evidence="2 3" key="1">
    <citation type="journal article" date="2015" name="Genome Announc.">
        <title>Expanding the biotechnology potential of lactobacilli through comparative genomics of 213 strains and associated genera.</title>
        <authorList>
            <person name="Sun Z."/>
            <person name="Harris H.M."/>
            <person name="McCann A."/>
            <person name="Guo C."/>
            <person name="Argimon S."/>
            <person name="Zhang W."/>
            <person name="Yang X."/>
            <person name="Jeffery I.B."/>
            <person name="Cooney J.C."/>
            <person name="Kagawa T.F."/>
            <person name="Liu W."/>
            <person name="Song Y."/>
            <person name="Salvetti E."/>
            <person name="Wrobel A."/>
            <person name="Rasinkangas P."/>
            <person name="Parkhill J."/>
            <person name="Rea M.C."/>
            <person name="O'Sullivan O."/>
            <person name="Ritari J."/>
            <person name="Douillard F.P."/>
            <person name="Paul Ross R."/>
            <person name="Yang R."/>
            <person name="Briner A.E."/>
            <person name="Felis G.E."/>
            <person name="de Vos W.M."/>
            <person name="Barrangou R."/>
            <person name="Klaenhammer T.R."/>
            <person name="Caufield P.W."/>
            <person name="Cui Y."/>
            <person name="Zhang H."/>
            <person name="O'Toole P.W."/>
        </authorList>
    </citation>
    <scope>NUCLEOTIDE SEQUENCE [LARGE SCALE GENOMIC DNA]</scope>
    <source>
        <strain evidence="2 3">DSM 22467</strain>
    </source>
</reference>
<feature type="signal peptide" evidence="1">
    <location>
        <begin position="1"/>
        <end position="22"/>
    </location>
</feature>
<feature type="chain" id="PRO_5038589223" description="Lipoprotein" evidence="1">
    <location>
        <begin position="23"/>
        <end position="180"/>
    </location>
</feature>